<gene>
    <name evidence="5" type="ORF">MKW98_019500</name>
</gene>
<protein>
    <submittedName>
        <fullName evidence="5">Uncharacterized protein</fullName>
    </submittedName>
</protein>
<sequence length="112" mass="13269">MKLPSSRWTRALTRDAKVGKGLSKDEKAQILSLQHWLEAIDPRHRYGHNLHFFYDMWFNYGSSQPFFYWLDVGDGKEANLERCPRSTLQRQRIEYLGPVSLEKHVHSPCVFF</sequence>
<keyword evidence="4" id="KW-0539">Nucleus</keyword>
<name>A0AAD4XBF7_9MAGN</name>
<accession>A0AAD4XBF7</accession>
<organism evidence="5 6">
    <name type="scientific">Papaver atlanticum</name>
    <dbReference type="NCBI Taxonomy" id="357466"/>
    <lineage>
        <taxon>Eukaryota</taxon>
        <taxon>Viridiplantae</taxon>
        <taxon>Streptophyta</taxon>
        <taxon>Embryophyta</taxon>
        <taxon>Tracheophyta</taxon>
        <taxon>Spermatophyta</taxon>
        <taxon>Magnoliopsida</taxon>
        <taxon>Ranunculales</taxon>
        <taxon>Papaveraceae</taxon>
        <taxon>Papaveroideae</taxon>
        <taxon>Papaver</taxon>
    </lineage>
</organism>
<dbReference type="InterPro" id="IPR044159">
    <property type="entry name" value="IQM"/>
</dbReference>
<dbReference type="Proteomes" id="UP001202328">
    <property type="component" value="Unassembled WGS sequence"/>
</dbReference>
<dbReference type="GO" id="GO:0005737">
    <property type="term" value="C:cytoplasm"/>
    <property type="evidence" value="ECO:0007669"/>
    <property type="project" value="UniProtKB-SubCell"/>
</dbReference>
<dbReference type="PANTHER" id="PTHR31250:SF27">
    <property type="entry name" value="IQ DOMAIN-CONTAINING PROTEIN IQM5"/>
    <property type="match status" value="1"/>
</dbReference>
<dbReference type="PANTHER" id="PTHR31250">
    <property type="entry name" value="IQ DOMAIN-CONTAINING PROTEIN IQM3"/>
    <property type="match status" value="1"/>
</dbReference>
<dbReference type="EMBL" id="JAJJMB010012638">
    <property type="protein sequence ID" value="KAI3874927.1"/>
    <property type="molecule type" value="Genomic_DNA"/>
</dbReference>
<evidence type="ECO:0000313" key="6">
    <source>
        <dbReference type="Proteomes" id="UP001202328"/>
    </source>
</evidence>
<keyword evidence="6" id="KW-1185">Reference proteome</keyword>
<evidence type="ECO:0000256" key="1">
    <source>
        <dbReference type="ARBA" id="ARBA00004123"/>
    </source>
</evidence>
<proteinExistence type="predicted"/>
<reference evidence="5" key="1">
    <citation type="submission" date="2022-04" db="EMBL/GenBank/DDBJ databases">
        <title>A functionally conserved STORR gene fusion in Papaver species that diverged 16.8 million years ago.</title>
        <authorList>
            <person name="Catania T."/>
        </authorList>
    </citation>
    <scope>NUCLEOTIDE SEQUENCE</scope>
    <source>
        <strain evidence="5">S-188037</strain>
    </source>
</reference>
<evidence type="ECO:0000256" key="4">
    <source>
        <dbReference type="ARBA" id="ARBA00023242"/>
    </source>
</evidence>
<evidence type="ECO:0000313" key="5">
    <source>
        <dbReference type="EMBL" id="KAI3874927.1"/>
    </source>
</evidence>
<dbReference type="GO" id="GO:0005634">
    <property type="term" value="C:nucleus"/>
    <property type="evidence" value="ECO:0007669"/>
    <property type="project" value="UniProtKB-SubCell"/>
</dbReference>
<evidence type="ECO:0000256" key="2">
    <source>
        <dbReference type="ARBA" id="ARBA00004496"/>
    </source>
</evidence>
<dbReference type="AlphaFoldDB" id="A0AAD4XBF7"/>
<comment type="caution">
    <text evidence="5">The sequence shown here is derived from an EMBL/GenBank/DDBJ whole genome shotgun (WGS) entry which is preliminary data.</text>
</comment>
<evidence type="ECO:0000256" key="3">
    <source>
        <dbReference type="ARBA" id="ARBA00022490"/>
    </source>
</evidence>
<keyword evidence="3" id="KW-0963">Cytoplasm</keyword>
<comment type="subcellular location">
    <subcellularLocation>
        <location evidence="2">Cytoplasm</location>
    </subcellularLocation>
    <subcellularLocation>
        <location evidence="1">Nucleus</location>
    </subcellularLocation>
</comment>